<dbReference type="Pfam" id="PF13356">
    <property type="entry name" value="Arm-DNA-bind_3"/>
    <property type="match status" value="1"/>
</dbReference>
<dbReference type="PROSITE" id="PS51898">
    <property type="entry name" value="TYR_RECOMBINASE"/>
    <property type="match status" value="1"/>
</dbReference>
<evidence type="ECO:0000256" key="3">
    <source>
        <dbReference type="ARBA" id="ARBA00023125"/>
    </source>
</evidence>
<comment type="similarity">
    <text evidence="1">Belongs to the 'phage' integrase family.</text>
</comment>
<evidence type="ECO:0000256" key="4">
    <source>
        <dbReference type="ARBA" id="ARBA00023172"/>
    </source>
</evidence>
<dbReference type="PROSITE" id="PS51900">
    <property type="entry name" value="CB"/>
    <property type="match status" value="1"/>
</dbReference>
<dbReference type="InterPro" id="IPR002104">
    <property type="entry name" value="Integrase_catalytic"/>
</dbReference>
<keyword evidence="4" id="KW-0233">DNA recombination</keyword>
<dbReference type="RefSeq" id="WP_188104192.1">
    <property type="nucleotide sequence ID" value="NZ_JAANIH010000037.1"/>
</dbReference>
<dbReference type="InterPro" id="IPR010998">
    <property type="entry name" value="Integrase_recombinase_N"/>
</dbReference>
<evidence type="ECO:0000256" key="5">
    <source>
        <dbReference type="PROSITE-ProRule" id="PRU01248"/>
    </source>
</evidence>
<evidence type="ECO:0000313" key="10">
    <source>
        <dbReference type="Proteomes" id="UP000639516"/>
    </source>
</evidence>
<evidence type="ECO:0000256" key="2">
    <source>
        <dbReference type="ARBA" id="ARBA00022908"/>
    </source>
</evidence>
<evidence type="ECO:0000313" key="9">
    <source>
        <dbReference type="EMBL" id="MBC9982222.1"/>
    </source>
</evidence>
<feature type="region of interest" description="Disordered" evidence="6">
    <location>
        <begin position="390"/>
        <end position="415"/>
    </location>
</feature>
<accession>A0ABR7UEC6</accession>
<name>A0ABR7UEC6_9BRAD</name>
<dbReference type="Pfam" id="PF00589">
    <property type="entry name" value="Phage_integrase"/>
    <property type="match status" value="1"/>
</dbReference>
<gene>
    <name evidence="9" type="ORF">HA482_28845</name>
</gene>
<evidence type="ECO:0000259" key="7">
    <source>
        <dbReference type="PROSITE" id="PS51898"/>
    </source>
</evidence>
<dbReference type="Proteomes" id="UP000639516">
    <property type="component" value="Unassembled WGS sequence"/>
</dbReference>
<dbReference type="EMBL" id="JAATTO010000047">
    <property type="protein sequence ID" value="MBC9982222.1"/>
    <property type="molecule type" value="Genomic_DNA"/>
</dbReference>
<dbReference type="Gene3D" id="3.30.160.390">
    <property type="entry name" value="Integrase, DNA-binding domain"/>
    <property type="match status" value="1"/>
</dbReference>
<proteinExistence type="inferred from homology"/>
<dbReference type="SUPFAM" id="SSF56349">
    <property type="entry name" value="DNA breaking-rejoining enzymes"/>
    <property type="match status" value="1"/>
</dbReference>
<dbReference type="InterPro" id="IPR050808">
    <property type="entry name" value="Phage_Integrase"/>
</dbReference>
<dbReference type="InterPro" id="IPR025166">
    <property type="entry name" value="Integrase_DNA_bind_dom"/>
</dbReference>
<dbReference type="InterPro" id="IPR038488">
    <property type="entry name" value="Integrase_DNA-bd_sf"/>
</dbReference>
<dbReference type="CDD" id="cd00796">
    <property type="entry name" value="INT_Rci_Hp1_C"/>
    <property type="match status" value="1"/>
</dbReference>
<dbReference type="InterPro" id="IPR011010">
    <property type="entry name" value="DNA_brk_join_enz"/>
</dbReference>
<dbReference type="PANTHER" id="PTHR30629:SF2">
    <property type="entry name" value="PROPHAGE INTEGRASE INTS-RELATED"/>
    <property type="match status" value="1"/>
</dbReference>
<feature type="compositionally biased region" description="Polar residues" evidence="6">
    <location>
        <begin position="391"/>
        <end position="403"/>
    </location>
</feature>
<protein>
    <submittedName>
        <fullName evidence="9">Site-specific integrase</fullName>
    </submittedName>
</protein>
<sequence length="415" mass="46524">MAKIKITKRSVETLKVTSKDYIAFDTELPGFGVRVMPSGKRFFLVQYRRHGRTRRVMIGQFGVVTAELARREATIKLGSVRGANGDPAALRDAERQSLTMKQLGERFLTQYVPARCKPSTEAEYRRAVELFLDPFFAKQHVRSVTTADVAELHGSLSHIPYQANRTLGVLSKMMNLAETWGIRDKHTNPCEDVERYPERKRERFLSPKELKRLGHALAAAEAEQTETKYAVAAFRILLLTGCRLSEIQKLEWRYVDLEQKELRLPDSKTGAKTVHLGDAAVALLKALPHLTGNPYVIVGKKKKTHLTDLQHPWRRIRKAAKLNDVRIHDLRHTFASGGLLVGEGLAMIGKLLGHTQVQTTARYAHLASDPVKQAATKISDRLAAALFDTIDNPSNNEPQQSHALVSDVEDRSEAA</sequence>
<evidence type="ECO:0000256" key="6">
    <source>
        <dbReference type="SAM" id="MobiDB-lite"/>
    </source>
</evidence>
<comment type="caution">
    <text evidence="9">The sequence shown here is derived from an EMBL/GenBank/DDBJ whole genome shotgun (WGS) entry which is preliminary data.</text>
</comment>
<reference evidence="9 10" key="1">
    <citation type="journal article" date="2020" name="Arch. Microbiol.">
        <title>Bradyrhizobium campsiandrae sp. nov., a nitrogen-fixing bacterial strain isolated from a native leguminous tree from the Amazon adapted to flooded conditions.</title>
        <authorList>
            <person name="Cabral Michel D."/>
            <person name="Martins da Costa E."/>
            <person name="Azarias Guimaraes A."/>
            <person name="Soares de Carvalho T."/>
            <person name="Santos de Castro Caputo P."/>
            <person name="Willems A."/>
            <person name="de Souza Moreira F.M."/>
        </authorList>
    </citation>
    <scope>NUCLEOTIDE SEQUENCE [LARGE SCALE GENOMIC DNA]</scope>
    <source>
        <strain evidence="10">INPA 384B</strain>
    </source>
</reference>
<keyword evidence="2" id="KW-0229">DNA integration</keyword>
<organism evidence="9 10">
    <name type="scientific">Bradyrhizobium campsiandrae</name>
    <dbReference type="NCBI Taxonomy" id="1729892"/>
    <lineage>
        <taxon>Bacteria</taxon>
        <taxon>Pseudomonadati</taxon>
        <taxon>Pseudomonadota</taxon>
        <taxon>Alphaproteobacteria</taxon>
        <taxon>Hyphomicrobiales</taxon>
        <taxon>Nitrobacteraceae</taxon>
        <taxon>Bradyrhizobium</taxon>
    </lineage>
</organism>
<keyword evidence="10" id="KW-1185">Reference proteome</keyword>
<dbReference type="Gene3D" id="1.10.150.130">
    <property type="match status" value="1"/>
</dbReference>
<dbReference type="InterPro" id="IPR013762">
    <property type="entry name" value="Integrase-like_cat_sf"/>
</dbReference>
<evidence type="ECO:0000259" key="8">
    <source>
        <dbReference type="PROSITE" id="PS51900"/>
    </source>
</evidence>
<feature type="domain" description="Core-binding (CB)" evidence="8">
    <location>
        <begin position="98"/>
        <end position="178"/>
    </location>
</feature>
<dbReference type="InterPro" id="IPR044068">
    <property type="entry name" value="CB"/>
</dbReference>
<feature type="domain" description="Tyr recombinase" evidence="7">
    <location>
        <begin position="200"/>
        <end position="376"/>
    </location>
</feature>
<dbReference type="PANTHER" id="PTHR30629">
    <property type="entry name" value="PROPHAGE INTEGRASE"/>
    <property type="match status" value="1"/>
</dbReference>
<evidence type="ECO:0000256" key="1">
    <source>
        <dbReference type="ARBA" id="ARBA00008857"/>
    </source>
</evidence>
<dbReference type="Gene3D" id="1.10.443.10">
    <property type="entry name" value="Intergrase catalytic core"/>
    <property type="match status" value="1"/>
</dbReference>
<keyword evidence="3 5" id="KW-0238">DNA-binding</keyword>